<organism evidence="1 2">
    <name type="scientific">Araneus ventricosus</name>
    <name type="common">Orbweaver spider</name>
    <name type="synonym">Epeira ventricosa</name>
    <dbReference type="NCBI Taxonomy" id="182803"/>
    <lineage>
        <taxon>Eukaryota</taxon>
        <taxon>Metazoa</taxon>
        <taxon>Ecdysozoa</taxon>
        <taxon>Arthropoda</taxon>
        <taxon>Chelicerata</taxon>
        <taxon>Arachnida</taxon>
        <taxon>Araneae</taxon>
        <taxon>Araneomorphae</taxon>
        <taxon>Entelegynae</taxon>
        <taxon>Araneoidea</taxon>
        <taxon>Araneidae</taxon>
        <taxon>Araneus</taxon>
    </lineage>
</organism>
<sequence length="123" mass="14274">MTGSIPLFGERSRRMSCSQWGLFCVRTQCRYFCRSGQSYRVIRMRKQGRGVLVFTPISPDEGHHEYVDEEPPDNWKVAWSSILRCQLNRFPGCILRDLDEWCYSEVCPDSEIGYSILGLSIGR</sequence>
<reference evidence="1 2" key="1">
    <citation type="journal article" date="2019" name="Sci. Rep.">
        <title>Orb-weaving spider Araneus ventricosus genome elucidates the spidroin gene catalogue.</title>
        <authorList>
            <person name="Kono N."/>
            <person name="Nakamura H."/>
            <person name="Ohtoshi R."/>
            <person name="Moran D.A.P."/>
            <person name="Shinohara A."/>
            <person name="Yoshida Y."/>
            <person name="Fujiwara M."/>
            <person name="Mori M."/>
            <person name="Tomita M."/>
            <person name="Arakawa K."/>
        </authorList>
    </citation>
    <scope>NUCLEOTIDE SEQUENCE [LARGE SCALE GENOMIC DNA]</scope>
</reference>
<dbReference type="EMBL" id="BGPR01013768">
    <property type="protein sequence ID" value="GBN62113.1"/>
    <property type="molecule type" value="Genomic_DNA"/>
</dbReference>
<proteinExistence type="predicted"/>
<keyword evidence="2" id="KW-1185">Reference proteome</keyword>
<protein>
    <submittedName>
        <fullName evidence="1">Uncharacterized protein</fullName>
    </submittedName>
</protein>
<dbReference type="Proteomes" id="UP000499080">
    <property type="component" value="Unassembled WGS sequence"/>
</dbReference>
<name>A0A4Y2QFV8_ARAVE</name>
<dbReference type="AlphaFoldDB" id="A0A4Y2QFV8"/>
<accession>A0A4Y2QFV8</accession>
<gene>
    <name evidence="1" type="ORF">AVEN_181103_1</name>
</gene>
<evidence type="ECO:0000313" key="2">
    <source>
        <dbReference type="Proteomes" id="UP000499080"/>
    </source>
</evidence>
<comment type="caution">
    <text evidence="1">The sequence shown here is derived from an EMBL/GenBank/DDBJ whole genome shotgun (WGS) entry which is preliminary data.</text>
</comment>
<evidence type="ECO:0000313" key="1">
    <source>
        <dbReference type="EMBL" id="GBN62113.1"/>
    </source>
</evidence>